<dbReference type="RefSeq" id="WP_114591402.1">
    <property type="nucleotide sequence ID" value="NZ_CP031165.1"/>
</dbReference>
<dbReference type="EMBL" id="CP031165">
    <property type="protein sequence ID" value="AXV06808.1"/>
    <property type="molecule type" value="Genomic_DNA"/>
</dbReference>
<dbReference type="Proteomes" id="UP000264006">
    <property type="component" value="Chromosome"/>
</dbReference>
<evidence type="ECO:0000259" key="2">
    <source>
        <dbReference type="Pfam" id="PF08044"/>
    </source>
</evidence>
<accession>A0A346XX61</accession>
<protein>
    <recommendedName>
        <fullName evidence="2">DUF1707 domain-containing protein</fullName>
    </recommendedName>
</protein>
<dbReference type="InterPro" id="IPR012551">
    <property type="entry name" value="DUF1707_SHOCT-like"/>
</dbReference>
<keyword evidence="4" id="KW-1185">Reference proteome</keyword>
<name>A0A346XX61_9ACTN</name>
<evidence type="ECO:0000313" key="3">
    <source>
        <dbReference type="EMBL" id="AXV06808.1"/>
    </source>
</evidence>
<feature type="transmembrane region" description="Helical" evidence="1">
    <location>
        <begin position="101"/>
        <end position="119"/>
    </location>
</feature>
<keyword evidence="1" id="KW-0812">Transmembrane</keyword>
<evidence type="ECO:0000256" key="1">
    <source>
        <dbReference type="SAM" id="Phobius"/>
    </source>
</evidence>
<dbReference type="KEGG" id="euz:DVS28_a2125"/>
<dbReference type="AlphaFoldDB" id="A0A346XX61"/>
<sequence>MSDAQQQPLPDGVPEVRIGDAERDRVIRDLQAHYRDGRLGLGEFEDRVEQVAAARTASQLDHVLVDLPVLQDGQPVTTQPASTGVTGADTRSGLSAADRNAVVRLAVLSVFFVVLWAVTSGVGSHFWPIYPILGIGMGTAFQVFSADEDDDTAES</sequence>
<dbReference type="OrthoDB" id="3748531at2"/>
<reference evidence="3 4" key="1">
    <citation type="submission" date="2018-09" db="EMBL/GenBank/DDBJ databases">
        <title>Complete genome sequence of Euzebya sp. DY32-46 isolated from seawater of Pacific Ocean.</title>
        <authorList>
            <person name="Xu L."/>
            <person name="Wu Y.-H."/>
            <person name="Xu X.-W."/>
        </authorList>
    </citation>
    <scope>NUCLEOTIDE SEQUENCE [LARGE SCALE GENOMIC DNA]</scope>
    <source>
        <strain evidence="3 4">DY32-46</strain>
    </source>
</reference>
<dbReference type="PANTHER" id="PTHR40763:SF5">
    <property type="entry name" value="MEMBRANE PROTEIN"/>
    <property type="match status" value="1"/>
</dbReference>
<dbReference type="Pfam" id="PF08044">
    <property type="entry name" value="DUF1707"/>
    <property type="match status" value="1"/>
</dbReference>
<dbReference type="PANTHER" id="PTHR40763">
    <property type="entry name" value="MEMBRANE PROTEIN-RELATED"/>
    <property type="match status" value="1"/>
</dbReference>
<feature type="domain" description="DUF1707" evidence="2">
    <location>
        <begin position="16"/>
        <end position="68"/>
    </location>
</feature>
<keyword evidence="1" id="KW-1133">Transmembrane helix</keyword>
<gene>
    <name evidence="3" type="ORF">DVS28_a2125</name>
</gene>
<organism evidence="3 4">
    <name type="scientific">Euzebya pacifica</name>
    <dbReference type="NCBI Taxonomy" id="1608957"/>
    <lineage>
        <taxon>Bacteria</taxon>
        <taxon>Bacillati</taxon>
        <taxon>Actinomycetota</taxon>
        <taxon>Nitriliruptoria</taxon>
        <taxon>Euzebyales</taxon>
    </lineage>
</organism>
<keyword evidence="1" id="KW-0472">Membrane</keyword>
<evidence type="ECO:0000313" key="4">
    <source>
        <dbReference type="Proteomes" id="UP000264006"/>
    </source>
</evidence>
<proteinExistence type="predicted"/>